<dbReference type="InterPro" id="IPR036167">
    <property type="entry name" value="tRNA_intron_Endo_cat-like_sf"/>
</dbReference>
<dbReference type="PANTHER" id="PTHR21227:SF0">
    <property type="entry name" value="TRNA-SPLICING ENDONUCLEASE SUBUNIT SEN2"/>
    <property type="match status" value="1"/>
</dbReference>
<comment type="caution">
    <text evidence="5">The sequence shown here is derived from an EMBL/GenBank/DDBJ whole genome shotgun (WGS) entry which is preliminary data.</text>
</comment>
<dbReference type="GO" id="GO:0000214">
    <property type="term" value="C:tRNA-intron endonuclease complex"/>
    <property type="evidence" value="ECO:0007669"/>
    <property type="project" value="TreeGrafter"/>
</dbReference>
<proteinExistence type="inferred from homology"/>
<comment type="similarity">
    <text evidence="1">Belongs to the tRNA-intron endonuclease family.</text>
</comment>
<dbReference type="GO" id="GO:0003676">
    <property type="term" value="F:nucleic acid binding"/>
    <property type="evidence" value="ECO:0007669"/>
    <property type="project" value="InterPro"/>
</dbReference>
<evidence type="ECO:0000256" key="2">
    <source>
        <dbReference type="ARBA" id="ARBA00012573"/>
    </source>
</evidence>
<evidence type="ECO:0000256" key="3">
    <source>
        <dbReference type="ARBA" id="ARBA00034031"/>
    </source>
</evidence>
<dbReference type="InterPro" id="IPR011856">
    <property type="entry name" value="tRNA_endonuc-like_dom_sf"/>
</dbReference>
<dbReference type="EMBL" id="JAEPRC010000132">
    <property type="protein sequence ID" value="KAG2207275.1"/>
    <property type="molecule type" value="Genomic_DNA"/>
</dbReference>
<comment type="catalytic activity">
    <reaction evidence="3">
        <text>pretRNA = a 3'-half-tRNA molecule with a 5'-OH end + a 5'-half-tRNA molecule with a 2',3'-cyclic phosphate end + an intron with a 2',3'-cyclic phosphate and a 5'-hydroxyl terminus.</text>
        <dbReference type="EC" id="4.6.1.16"/>
    </reaction>
</comment>
<dbReference type="SUPFAM" id="SSF53032">
    <property type="entry name" value="tRNA-intron endonuclease catalytic domain-like"/>
    <property type="match status" value="1"/>
</dbReference>
<evidence type="ECO:0000313" key="6">
    <source>
        <dbReference type="Proteomes" id="UP000650833"/>
    </source>
</evidence>
<dbReference type="OrthoDB" id="10249562at2759"/>
<feature type="domain" description="tRNA intron endonuclease catalytic" evidence="4">
    <location>
        <begin position="180"/>
        <end position="262"/>
    </location>
</feature>
<reference evidence="5" key="1">
    <citation type="submission" date="2020-12" db="EMBL/GenBank/DDBJ databases">
        <title>Metabolic potential, ecology and presence of endohyphal bacteria is reflected in genomic diversity of Mucoromycotina.</title>
        <authorList>
            <person name="Muszewska A."/>
            <person name="Okrasinska A."/>
            <person name="Steczkiewicz K."/>
            <person name="Drgas O."/>
            <person name="Orlowska M."/>
            <person name="Perlinska-Lenart U."/>
            <person name="Aleksandrzak-Piekarczyk T."/>
            <person name="Szatraj K."/>
            <person name="Zielenkiewicz U."/>
            <person name="Pilsyk S."/>
            <person name="Malc E."/>
            <person name="Mieczkowski P."/>
            <person name="Kruszewska J.S."/>
            <person name="Biernat P."/>
            <person name="Pawlowska J."/>
        </authorList>
    </citation>
    <scope>NUCLEOTIDE SEQUENCE</scope>
    <source>
        <strain evidence="5">CBS 226.32</strain>
    </source>
</reference>
<evidence type="ECO:0000313" key="5">
    <source>
        <dbReference type="EMBL" id="KAG2207275.1"/>
    </source>
</evidence>
<sequence>MNKRSEVVPLPVKVYRSNTFYDRLIRLFLQICSLKSSPQTSITGIFMEFGKFVWIQKGQGRLYNSGFFGKGDLSRSEPTWLKRTIEQNKNSLEEITVERRRKRRQKNNNNHALENLDTLTSIELLDSTSNIDVENLQLDLYEAYFLVYALNSLSIVNAADEMPLSIADCWSIFCKSNSQFHSHYAVYHFYRSLGWVPKSGSKFGVDFVLYQSGPSFRHADFAVIVIPLMSDKIEETKSWDWLLRLNRICTQVKKTLMLCYVTIPKETNSFLNLDEYRIRQVIYKRWSPQRNRE</sequence>
<organism evidence="5 6">
    <name type="scientific">Mucor plumbeus</name>
    <dbReference type="NCBI Taxonomy" id="97098"/>
    <lineage>
        <taxon>Eukaryota</taxon>
        <taxon>Fungi</taxon>
        <taxon>Fungi incertae sedis</taxon>
        <taxon>Mucoromycota</taxon>
        <taxon>Mucoromycotina</taxon>
        <taxon>Mucoromycetes</taxon>
        <taxon>Mucorales</taxon>
        <taxon>Mucorineae</taxon>
        <taxon>Mucoraceae</taxon>
        <taxon>Mucor</taxon>
    </lineage>
</organism>
<dbReference type="GO" id="GO:0000379">
    <property type="term" value="P:tRNA-type intron splice site recognition and cleavage"/>
    <property type="evidence" value="ECO:0007669"/>
    <property type="project" value="TreeGrafter"/>
</dbReference>
<dbReference type="Gene3D" id="3.40.1350.10">
    <property type="match status" value="1"/>
</dbReference>
<name>A0A8H7V4W2_9FUNG</name>
<dbReference type="GO" id="GO:0005737">
    <property type="term" value="C:cytoplasm"/>
    <property type="evidence" value="ECO:0007669"/>
    <property type="project" value="TreeGrafter"/>
</dbReference>
<keyword evidence="6" id="KW-1185">Reference proteome</keyword>
<evidence type="ECO:0000256" key="1">
    <source>
        <dbReference type="ARBA" id="ARBA00008078"/>
    </source>
</evidence>
<dbReference type="EC" id="4.6.1.16" evidence="2"/>
<gene>
    <name evidence="5" type="ORF">INT46_003194</name>
</gene>
<dbReference type="CDD" id="cd22363">
    <property type="entry name" value="tRNA-intron_lyase_C"/>
    <property type="match status" value="1"/>
</dbReference>
<dbReference type="Proteomes" id="UP000650833">
    <property type="component" value="Unassembled WGS sequence"/>
</dbReference>
<dbReference type="InterPro" id="IPR006676">
    <property type="entry name" value="tRNA_splic"/>
</dbReference>
<dbReference type="PANTHER" id="PTHR21227">
    <property type="entry name" value="TRNA-SPLICING ENDONUCLEASE SUBUNIT SEN2"/>
    <property type="match status" value="1"/>
</dbReference>
<dbReference type="InterPro" id="IPR006677">
    <property type="entry name" value="tRNA_intron_Endonuc_cat-like"/>
</dbReference>
<dbReference type="NCBIfam" id="TIGR00324">
    <property type="entry name" value="endA"/>
    <property type="match status" value="1"/>
</dbReference>
<accession>A0A8H7V4W2</accession>
<dbReference type="Pfam" id="PF01974">
    <property type="entry name" value="tRNA_int_endo"/>
    <property type="match status" value="1"/>
</dbReference>
<dbReference type="GO" id="GO:0000213">
    <property type="term" value="F:tRNA-intron lyase activity"/>
    <property type="evidence" value="ECO:0007669"/>
    <property type="project" value="UniProtKB-EC"/>
</dbReference>
<dbReference type="AlphaFoldDB" id="A0A8H7V4W2"/>
<evidence type="ECO:0000259" key="4">
    <source>
        <dbReference type="Pfam" id="PF01974"/>
    </source>
</evidence>
<protein>
    <recommendedName>
        <fullName evidence="2">tRNA-intron lyase</fullName>
        <ecNumber evidence="2">4.6.1.16</ecNumber>
    </recommendedName>
</protein>